<organism evidence="2 3">
    <name type="scientific">Daucus carota subsp. sativus</name>
    <name type="common">Carrot</name>
    <dbReference type="NCBI Taxonomy" id="79200"/>
    <lineage>
        <taxon>Eukaryota</taxon>
        <taxon>Viridiplantae</taxon>
        <taxon>Streptophyta</taxon>
        <taxon>Embryophyta</taxon>
        <taxon>Tracheophyta</taxon>
        <taxon>Spermatophyta</taxon>
        <taxon>Magnoliopsida</taxon>
        <taxon>eudicotyledons</taxon>
        <taxon>Gunneridae</taxon>
        <taxon>Pentapetalae</taxon>
        <taxon>asterids</taxon>
        <taxon>campanulids</taxon>
        <taxon>Apiales</taxon>
        <taxon>Apiaceae</taxon>
        <taxon>Apioideae</taxon>
        <taxon>Scandiceae</taxon>
        <taxon>Daucinae</taxon>
        <taxon>Daucus</taxon>
        <taxon>Daucus sect. Daucus</taxon>
    </lineage>
</organism>
<reference evidence="2" key="1">
    <citation type="journal article" date="2016" name="Nat. Genet.">
        <title>A high-quality carrot genome assembly provides new insights into carotenoid accumulation and asterid genome evolution.</title>
        <authorList>
            <person name="Iorizzo M."/>
            <person name="Ellison S."/>
            <person name="Senalik D."/>
            <person name="Zeng P."/>
            <person name="Satapoomin P."/>
            <person name="Huang J."/>
            <person name="Bowman M."/>
            <person name="Iovene M."/>
            <person name="Sanseverino W."/>
            <person name="Cavagnaro P."/>
            <person name="Yildiz M."/>
            <person name="Macko-Podgorni A."/>
            <person name="Moranska E."/>
            <person name="Grzebelus E."/>
            <person name="Grzebelus D."/>
            <person name="Ashrafi H."/>
            <person name="Zheng Z."/>
            <person name="Cheng S."/>
            <person name="Spooner D."/>
            <person name="Van Deynze A."/>
            <person name="Simon P."/>
        </authorList>
    </citation>
    <scope>NUCLEOTIDE SEQUENCE</scope>
    <source>
        <tissue evidence="2">Leaf</tissue>
    </source>
</reference>
<evidence type="ECO:0000256" key="1">
    <source>
        <dbReference type="SAM" id="MobiDB-lite"/>
    </source>
</evidence>
<proteinExistence type="predicted"/>
<evidence type="ECO:0000313" key="2">
    <source>
        <dbReference type="EMBL" id="WOH00220.1"/>
    </source>
</evidence>
<keyword evidence="3" id="KW-1185">Reference proteome</keyword>
<protein>
    <submittedName>
        <fullName evidence="2">Uncharacterized protein</fullName>
    </submittedName>
</protein>
<sequence>MAKLGKRIRATRNSNQIGGPAKLKSQSTETTTKAAEEVYKYWFLLENEMVGAIRKGNSSLIPVAINRINFLKQAISIELLNEGLAGDEEALWAIYRTLHNNGWWVRAMNLPHTNPQMYTKQEANSETHLLNFIWPNDRLVHPNTQLKVREGDQEGIRMAFNQIHYGSMLKPLPENMPQQKSGNQMNIPWNDQLNITHQFIKGYANLIEPSVLAAALQGDDKALSMALGQIHHHTMPDDHATVDHRNQSTTPYKEALLH</sequence>
<dbReference type="Proteomes" id="UP000077755">
    <property type="component" value="Chromosome 5"/>
</dbReference>
<gene>
    <name evidence="2" type="ORF">DCAR_0519578</name>
</gene>
<dbReference type="EMBL" id="CP093347">
    <property type="protein sequence ID" value="WOH00220.1"/>
    <property type="molecule type" value="Genomic_DNA"/>
</dbReference>
<feature type="compositionally biased region" description="Basic and acidic residues" evidence="1">
    <location>
        <begin position="235"/>
        <end position="246"/>
    </location>
</feature>
<accession>A0A164Y2B6</accession>
<feature type="region of interest" description="Disordered" evidence="1">
    <location>
        <begin position="235"/>
        <end position="258"/>
    </location>
</feature>
<reference evidence="2" key="2">
    <citation type="submission" date="2022-03" db="EMBL/GenBank/DDBJ databases">
        <title>Draft title - Genomic analysis of global carrot germplasm unveils the trajectory of domestication and the origin of high carotenoid orange carrot.</title>
        <authorList>
            <person name="Iorizzo M."/>
            <person name="Ellison S."/>
            <person name="Senalik D."/>
            <person name="Macko-Podgorni A."/>
            <person name="Grzebelus D."/>
            <person name="Bostan H."/>
            <person name="Rolling W."/>
            <person name="Curaba J."/>
            <person name="Simon P."/>
        </authorList>
    </citation>
    <scope>NUCLEOTIDE SEQUENCE</scope>
    <source>
        <tissue evidence="2">Leaf</tissue>
    </source>
</reference>
<evidence type="ECO:0000313" key="3">
    <source>
        <dbReference type="Proteomes" id="UP000077755"/>
    </source>
</evidence>
<name>A0A164Y2B6_DAUCS</name>
<dbReference type="Gramene" id="KZM93881">
    <property type="protein sequence ID" value="KZM93881"/>
    <property type="gene ID" value="DCAR_017126"/>
</dbReference>
<dbReference type="AlphaFoldDB" id="A0A164Y2B6"/>